<dbReference type="AlphaFoldDB" id="A0A8T1EHZ3"/>
<gene>
    <name evidence="2" type="ORF">PC117_g3624</name>
</gene>
<evidence type="ECO:0000313" key="3">
    <source>
        <dbReference type="Proteomes" id="UP000736787"/>
    </source>
</evidence>
<protein>
    <submittedName>
        <fullName evidence="2">Uncharacterized protein</fullName>
    </submittedName>
</protein>
<accession>A0A8T1EHZ3</accession>
<feature type="compositionally biased region" description="Basic and acidic residues" evidence="1">
    <location>
        <begin position="38"/>
        <end position="48"/>
    </location>
</feature>
<name>A0A8T1EHZ3_9STRA</name>
<organism evidence="2 3">
    <name type="scientific">Phytophthora cactorum</name>
    <dbReference type="NCBI Taxonomy" id="29920"/>
    <lineage>
        <taxon>Eukaryota</taxon>
        <taxon>Sar</taxon>
        <taxon>Stramenopiles</taxon>
        <taxon>Oomycota</taxon>
        <taxon>Peronosporomycetes</taxon>
        <taxon>Peronosporales</taxon>
        <taxon>Peronosporaceae</taxon>
        <taxon>Phytophthora</taxon>
    </lineage>
</organism>
<feature type="region of interest" description="Disordered" evidence="1">
    <location>
        <begin position="1"/>
        <end position="66"/>
    </location>
</feature>
<evidence type="ECO:0000256" key="1">
    <source>
        <dbReference type="SAM" id="MobiDB-lite"/>
    </source>
</evidence>
<proteinExistence type="predicted"/>
<reference evidence="2" key="1">
    <citation type="submission" date="2018-10" db="EMBL/GenBank/DDBJ databases">
        <title>Effector identification in a new, highly contiguous assembly of the strawberry crown rot pathogen Phytophthora cactorum.</title>
        <authorList>
            <person name="Armitage A.D."/>
            <person name="Nellist C.F."/>
            <person name="Bates H."/>
            <person name="Vickerstaff R.J."/>
            <person name="Harrison R.J."/>
        </authorList>
    </citation>
    <scope>NUCLEOTIDE SEQUENCE</scope>
    <source>
        <strain evidence="2">4040</strain>
    </source>
</reference>
<evidence type="ECO:0000313" key="2">
    <source>
        <dbReference type="EMBL" id="KAG2951386.1"/>
    </source>
</evidence>
<feature type="compositionally biased region" description="Basic and acidic residues" evidence="1">
    <location>
        <begin position="1"/>
        <end position="14"/>
    </location>
</feature>
<dbReference type="Proteomes" id="UP000736787">
    <property type="component" value="Unassembled WGS sequence"/>
</dbReference>
<comment type="caution">
    <text evidence="2">The sequence shown here is derived from an EMBL/GenBank/DDBJ whole genome shotgun (WGS) entry which is preliminary data.</text>
</comment>
<dbReference type="EMBL" id="RCMK01000053">
    <property type="protein sequence ID" value="KAG2951386.1"/>
    <property type="molecule type" value="Genomic_DNA"/>
</dbReference>
<sequence length="66" mass="7023">MEEPENGREYDRCQATKGRRTIGAEVGPDPGNSVKVPSPERDASEHGVDSTVGVPRTELEAADGVD</sequence>